<dbReference type="InterPro" id="IPR036095">
    <property type="entry name" value="PTS_EIIB-like_sf"/>
</dbReference>
<dbReference type="AlphaFoldDB" id="A0A1M4SMT5"/>
<proteinExistence type="predicted"/>
<dbReference type="Proteomes" id="UP000184127">
    <property type="component" value="Unassembled WGS sequence"/>
</dbReference>
<dbReference type="EMBL" id="FQUR01000006">
    <property type="protein sequence ID" value="SHE33515.1"/>
    <property type="molecule type" value="Genomic_DNA"/>
</dbReference>
<organism evidence="3 4">
    <name type="scientific">Thermoanaerobacter uzonensis DSM 18761</name>
    <dbReference type="NCBI Taxonomy" id="1123369"/>
    <lineage>
        <taxon>Bacteria</taxon>
        <taxon>Bacillati</taxon>
        <taxon>Bacillota</taxon>
        <taxon>Clostridia</taxon>
        <taxon>Thermoanaerobacterales</taxon>
        <taxon>Thermoanaerobacteraceae</taxon>
        <taxon>Thermoanaerobacter</taxon>
    </lineage>
</organism>
<dbReference type="Pfam" id="PF02302">
    <property type="entry name" value="PTS_IIB"/>
    <property type="match status" value="1"/>
</dbReference>
<dbReference type="InterPro" id="IPR013011">
    <property type="entry name" value="PTS_EIIB_2"/>
</dbReference>
<feature type="domain" description="PTS EIIB type-2" evidence="2">
    <location>
        <begin position="3"/>
        <end position="94"/>
    </location>
</feature>
<evidence type="ECO:0000259" key="2">
    <source>
        <dbReference type="PROSITE" id="PS51099"/>
    </source>
</evidence>
<evidence type="ECO:0000256" key="1">
    <source>
        <dbReference type="ARBA" id="ARBA00022679"/>
    </source>
</evidence>
<accession>A0A1M4SMT5</accession>
<dbReference type="Gene3D" id="3.40.50.2300">
    <property type="match status" value="1"/>
</dbReference>
<protein>
    <submittedName>
        <fullName evidence="3">PTS system, ascorbate-specific IIB component</fullName>
    </submittedName>
</protein>
<gene>
    <name evidence="3" type="ORF">SAMN02745195_00203</name>
</gene>
<dbReference type="GO" id="GO:0009401">
    <property type="term" value="P:phosphoenolpyruvate-dependent sugar phosphotransferase system"/>
    <property type="evidence" value="ECO:0007669"/>
    <property type="project" value="InterPro"/>
</dbReference>
<evidence type="ECO:0000313" key="3">
    <source>
        <dbReference type="EMBL" id="SHE33515.1"/>
    </source>
</evidence>
<dbReference type="CDD" id="cd05563">
    <property type="entry name" value="PTS_IIB_ascorbate"/>
    <property type="match status" value="1"/>
</dbReference>
<dbReference type="GO" id="GO:0008982">
    <property type="term" value="F:protein-N(PI)-phosphohistidine-sugar phosphotransferase activity"/>
    <property type="evidence" value="ECO:0007669"/>
    <property type="project" value="InterPro"/>
</dbReference>
<reference evidence="4" key="1">
    <citation type="submission" date="2016-11" db="EMBL/GenBank/DDBJ databases">
        <authorList>
            <person name="Varghese N."/>
            <person name="Submissions S."/>
        </authorList>
    </citation>
    <scope>NUCLEOTIDE SEQUENCE [LARGE SCALE GENOMIC DNA]</scope>
    <source>
        <strain evidence="4">DSM 18761</strain>
    </source>
</reference>
<dbReference type="InterPro" id="IPR003501">
    <property type="entry name" value="PTS_EIIB_2/3"/>
</dbReference>
<keyword evidence="4" id="KW-1185">Reference proteome</keyword>
<keyword evidence="1" id="KW-0808">Transferase</keyword>
<name>A0A1M4SMT5_9THEO</name>
<dbReference type="SUPFAM" id="SSF52794">
    <property type="entry name" value="PTS system IIB component-like"/>
    <property type="match status" value="1"/>
</dbReference>
<dbReference type="PROSITE" id="PS51099">
    <property type="entry name" value="PTS_EIIB_TYPE_2"/>
    <property type="match status" value="1"/>
</dbReference>
<evidence type="ECO:0000313" key="4">
    <source>
        <dbReference type="Proteomes" id="UP000184127"/>
    </source>
</evidence>
<sequence>MLIKVVTVCGMGVGSSVIAKLNVENLLKKLDINGNVDSCDLGSVTSTNGDIYVTTKEIFENLPENIKDKTIVISNFVAIKEIEEVLAPIFKKYSKI</sequence>